<evidence type="ECO:0000256" key="2">
    <source>
        <dbReference type="ARBA" id="ARBA00022723"/>
    </source>
</evidence>
<dbReference type="PROSITE" id="PS51007">
    <property type="entry name" value="CYTC"/>
    <property type="match status" value="2"/>
</dbReference>
<evidence type="ECO:0000256" key="4">
    <source>
        <dbReference type="PIRSR" id="PIRSR000005-1"/>
    </source>
</evidence>
<feature type="binding site" description="axial binding residue" evidence="5">
    <location>
        <position position="132"/>
    </location>
    <ligand>
        <name>heme c</name>
        <dbReference type="ChEBI" id="CHEBI:61717"/>
        <label>2</label>
    </ligand>
    <ligandPart>
        <name>Fe</name>
        <dbReference type="ChEBI" id="CHEBI:18248"/>
    </ligandPart>
</feature>
<dbReference type="Pfam" id="PF00034">
    <property type="entry name" value="Cytochrom_C"/>
    <property type="match status" value="2"/>
</dbReference>
<feature type="binding site" description="axial binding residue" evidence="5">
    <location>
        <position position="30"/>
    </location>
    <ligand>
        <name>heme c</name>
        <dbReference type="ChEBI" id="CHEBI:61717"/>
        <label>1</label>
    </ligand>
    <ligandPart>
        <name>Fe</name>
        <dbReference type="ChEBI" id="CHEBI:18248"/>
    </ligandPart>
</feature>
<dbReference type="GO" id="GO:0005506">
    <property type="term" value="F:iron ion binding"/>
    <property type="evidence" value="ECO:0007669"/>
    <property type="project" value="InterPro"/>
</dbReference>
<dbReference type="PANTHER" id="PTHR33751:SF11">
    <property type="entry name" value="BLL4483 PROTEIN"/>
    <property type="match status" value="1"/>
</dbReference>
<dbReference type="PANTHER" id="PTHR33751">
    <property type="entry name" value="CBB3-TYPE CYTOCHROME C OXIDASE SUBUNIT FIXP"/>
    <property type="match status" value="1"/>
</dbReference>
<dbReference type="GO" id="GO:0020037">
    <property type="term" value="F:heme binding"/>
    <property type="evidence" value="ECO:0007669"/>
    <property type="project" value="InterPro"/>
</dbReference>
<dbReference type="PIRSF" id="PIRSF000005">
    <property type="entry name" value="Cytochrome_c4"/>
    <property type="match status" value="1"/>
</dbReference>
<evidence type="ECO:0000313" key="7">
    <source>
        <dbReference type="EMBL" id="RDS86904.1"/>
    </source>
</evidence>
<evidence type="ECO:0000259" key="6">
    <source>
        <dbReference type="PROSITE" id="PS51007"/>
    </source>
</evidence>
<feature type="binding site" description="covalent" evidence="4">
    <location>
        <position position="131"/>
    </location>
    <ligand>
        <name>heme c</name>
        <dbReference type="ChEBI" id="CHEBI:61717"/>
        <label>2</label>
    </ligand>
</feature>
<dbReference type="Proteomes" id="UP000255334">
    <property type="component" value="Unassembled WGS sequence"/>
</dbReference>
<dbReference type="SUPFAM" id="SSF46626">
    <property type="entry name" value="Cytochrome c"/>
    <property type="match status" value="2"/>
</dbReference>
<comment type="PTM">
    <text evidence="4">Binds 2 heme c groups covalently per subunit.</text>
</comment>
<dbReference type="EMBL" id="QRBF01000001">
    <property type="protein sequence ID" value="RDS86904.1"/>
    <property type="molecule type" value="Genomic_DNA"/>
</dbReference>
<dbReference type="Gene3D" id="1.10.760.10">
    <property type="entry name" value="Cytochrome c-like domain"/>
    <property type="match status" value="2"/>
</dbReference>
<feature type="binding site" description="covalent" evidence="4">
    <location>
        <position position="29"/>
    </location>
    <ligand>
        <name>heme c</name>
        <dbReference type="ChEBI" id="CHEBI:61717"/>
        <label>1</label>
    </ligand>
</feature>
<feature type="binding site" description="axial binding residue" evidence="5">
    <location>
        <position position="70"/>
    </location>
    <ligand>
        <name>heme c</name>
        <dbReference type="ChEBI" id="CHEBI:61717"/>
        <label>1</label>
    </ligand>
    <ligandPart>
        <name>Fe</name>
        <dbReference type="ChEBI" id="CHEBI:18248"/>
    </ligandPart>
</feature>
<dbReference type="InterPro" id="IPR009056">
    <property type="entry name" value="Cyt_c-like_dom"/>
</dbReference>
<feature type="binding site" description="covalent" evidence="4">
    <location>
        <position position="128"/>
    </location>
    <ligand>
        <name>heme c</name>
        <dbReference type="ChEBI" id="CHEBI:61717"/>
        <label>2</label>
    </ligand>
</feature>
<dbReference type="InterPro" id="IPR024167">
    <property type="entry name" value="Cytochrome_c4-like"/>
</dbReference>
<feature type="domain" description="Cytochrome c" evidence="6">
    <location>
        <begin position="4"/>
        <end position="93"/>
    </location>
</feature>
<evidence type="ECO:0000256" key="1">
    <source>
        <dbReference type="ARBA" id="ARBA00022617"/>
    </source>
</evidence>
<comment type="caution">
    <text evidence="7">The sequence shown here is derived from an EMBL/GenBank/DDBJ whole genome shotgun (WGS) entry which is preliminary data.</text>
</comment>
<dbReference type="AlphaFoldDB" id="A0A370XEQ0"/>
<accession>A0A370XEQ0</accession>
<sequence length="222" mass="23603">MAFQAHAQSSSTYPLPDTIDSRIQACTACHGVQGQGTRDDYFPRLAGKPAGYLYNQLIAFRDGQRKYPPMNYLLAYLPDTYLQEIAGYFAAQRTPFPALPKPDVSPQVLALGKQLVFKGDNARHIPACSACHGASLTGVSPDIPGLLGLHSKYISAQLGATRYGTRVGGKTNCMRSLTTKLSEADITAVSAYLSSLPAPLDPAPAPAGSLKLALTCEGAETK</sequence>
<dbReference type="GO" id="GO:0042597">
    <property type="term" value="C:periplasmic space"/>
    <property type="evidence" value="ECO:0007669"/>
    <property type="project" value="InterPro"/>
</dbReference>
<dbReference type="OrthoDB" id="9773456at2"/>
<name>A0A370XEQ0_9GAMM</name>
<protein>
    <submittedName>
        <fullName evidence="7">Cytochrome c4</fullName>
    </submittedName>
</protein>
<gene>
    <name evidence="7" type="ORF">DWU99_03525</name>
</gene>
<feature type="binding site" description="covalent" evidence="4">
    <location>
        <position position="26"/>
    </location>
    <ligand>
        <name>heme c</name>
        <dbReference type="ChEBI" id="CHEBI:61717"/>
        <label>1</label>
    </ligand>
</feature>
<feature type="domain" description="Cytochrome c" evidence="6">
    <location>
        <begin position="107"/>
        <end position="197"/>
    </location>
</feature>
<organism evidence="7 8">
    <name type="scientific">Dyella psychrodurans</name>
    <dbReference type="NCBI Taxonomy" id="1927960"/>
    <lineage>
        <taxon>Bacteria</taxon>
        <taxon>Pseudomonadati</taxon>
        <taxon>Pseudomonadota</taxon>
        <taxon>Gammaproteobacteria</taxon>
        <taxon>Lysobacterales</taxon>
        <taxon>Rhodanobacteraceae</taxon>
        <taxon>Dyella</taxon>
    </lineage>
</organism>
<keyword evidence="3 5" id="KW-0408">Iron</keyword>
<dbReference type="InterPro" id="IPR050597">
    <property type="entry name" value="Cytochrome_c_Oxidase_Subunit"/>
</dbReference>
<keyword evidence="8" id="KW-1185">Reference proteome</keyword>
<proteinExistence type="predicted"/>
<evidence type="ECO:0000256" key="3">
    <source>
        <dbReference type="ARBA" id="ARBA00023004"/>
    </source>
</evidence>
<keyword evidence="2 5" id="KW-0479">Metal-binding</keyword>
<evidence type="ECO:0000313" key="8">
    <source>
        <dbReference type="Proteomes" id="UP000255334"/>
    </source>
</evidence>
<reference evidence="7 8" key="1">
    <citation type="submission" date="2018-07" db="EMBL/GenBank/DDBJ databases">
        <title>Dyella monticola sp. nov. and Dyella psychrodurans sp. nov. isolated from monsoon evergreen broad-leaved forest soil of Dinghu Mountain, China.</title>
        <authorList>
            <person name="Gao Z."/>
            <person name="Qiu L."/>
        </authorList>
    </citation>
    <scope>NUCLEOTIDE SEQUENCE [LARGE SCALE GENOMIC DNA]</scope>
    <source>
        <strain evidence="7 8">4MSK11</strain>
    </source>
</reference>
<dbReference type="InterPro" id="IPR036909">
    <property type="entry name" value="Cyt_c-like_dom_sf"/>
</dbReference>
<feature type="binding site" description="axial binding residue" evidence="5">
    <location>
        <position position="174"/>
    </location>
    <ligand>
        <name>heme c</name>
        <dbReference type="ChEBI" id="CHEBI:61717"/>
        <label>2</label>
    </ligand>
    <ligandPart>
        <name>Fe</name>
        <dbReference type="ChEBI" id="CHEBI:18248"/>
    </ligandPart>
</feature>
<evidence type="ECO:0000256" key="5">
    <source>
        <dbReference type="PIRSR" id="PIRSR000005-2"/>
    </source>
</evidence>
<keyword evidence="1 4" id="KW-0349">Heme</keyword>
<dbReference type="GO" id="GO:0009055">
    <property type="term" value="F:electron transfer activity"/>
    <property type="evidence" value="ECO:0007669"/>
    <property type="project" value="InterPro"/>
</dbReference>